<dbReference type="InterPro" id="IPR051083">
    <property type="entry name" value="GrpII_Intron_Splice-Mob/Def"/>
</dbReference>
<dbReference type="InterPro" id="IPR000477">
    <property type="entry name" value="RT_dom"/>
</dbReference>
<dbReference type="EMBL" id="SADV01000010">
    <property type="protein sequence ID" value="TQR31726.1"/>
    <property type="molecule type" value="Genomic_DNA"/>
</dbReference>
<keyword evidence="2" id="KW-0695">RNA-directed DNA polymerase</keyword>
<evidence type="ECO:0000313" key="3">
    <source>
        <dbReference type="Proteomes" id="UP000317944"/>
    </source>
</evidence>
<dbReference type="PROSITE" id="PS50878">
    <property type="entry name" value="RT_POL"/>
    <property type="match status" value="1"/>
</dbReference>
<evidence type="ECO:0000313" key="2">
    <source>
        <dbReference type="EMBL" id="TQR31726.1"/>
    </source>
</evidence>
<accession>A0A544UGE9</accession>
<dbReference type="RefSeq" id="WP_142509330.1">
    <property type="nucleotide sequence ID" value="NZ_SADV01000010.1"/>
</dbReference>
<keyword evidence="2" id="KW-0548">Nucleotidyltransferase</keyword>
<dbReference type="PANTHER" id="PTHR34047:SF8">
    <property type="entry name" value="PROTEIN YKFC"/>
    <property type="match status" value="1"/>
</dbReference>
<dbReference type="CDD" id="cd01646">
    <property type="entry name" value="RT_Bac_retron_I"/>
    <property type="match status" value="1"/>
</dbReference>
<dbReference type="OrthoDB" id="9788687at2"/>
<dbReference type="AlphaFoldDB" id="A0A544UGE9"/>
<reference evidence="2 3" key="1">
    <citation type="submission" date="2018-03" db="EMBL/GenBank/DDBJ databases">
        <title>Aerobic endospore-forming bacteria genome sequencing and assembly.</title>
        <authorList>
            <person name="Cavalcante D.A."/>
            <person name="Driks A."/>
            <person name="Putonti C."/>
            <person name="De-Souza M.T."/>
        </authorList>
    </citation>
    <scope>NUCLEOTIDE SEQUENCE [LARGE SCALE GENOMIC DNA]</scope>
    <source>
        <strain evidence="2 3">SDF0037</strain>
    </source>
</reference>
<evidence type="ECO:0000259" key="1">
    <source>
        <dbReference type="PROSITE" id="PS50878"/>
    </source>
</evidence>
<proteinExistence type="predicted"/>
<dbReference type="GO" id="GO:0003964">
    <property type="term" value="F:RNA-directed DNA polymerase activity"/>
    <property type="evidence" value="ECO:0007669"/>
    <property type="project" value="UniProtKB-KW"/>
</dbReference>
<dbReference type="PANTHER" id="PTHR34047">
    <property type="entry name" value="NUCLEAR INTRON MATURASE 1, MITOCHONDRIAL-RELATED"/>
    <property type="match status" value="1"/>
</dbReference>
<feature type="domain" description="Reverse transcriptase" evidence="1">
    <location>
        <begin position="1"/>
        <end position="223"/>
    </location>
</feature>
<name>A0A544UGE9_LYSSH</name>
<comment type="caution">
    <text evidence="2">The sequence shown here is derived from an EMBL/GenBank/DDBJ whole genome shotgun (WGS) entry which is preliminary data.</text>
</comment>
<sequence length="384" mass="45615">MTGIKDSKTIKSGNRNYYVPNRAQTVIYNGLKIEMQKKFSLSIKSRDEIIKSLISYLTQGDYLNYSIQKLNLSIIRTDIKKFFPSVNKHILYQKLNNSNILSNNSINILKEFMFTNKIEGIPLGLQFSNHLAEFYLEDFDKDIKLMFQPVMYYRYVDDIVIINYDDTKDKKERAKFENENKELLSTIFSKYGLQVNQAKTKISYLNHNNLKTDLDYDYLGYKFFTKDGKLCISMSDDKYRKILNKVKREFYKFKKNKGSKKAFWILYYKLINTLYGITSFNNEGKKFKFGIGYNYRYINDTYVLDKLIKEVKKLIFSCKLDSHKTSTLLNIINYDHSSLEILRKRFNYLKLTSNQKKLIKKRLNANNISLGQDFSKKLFYLIYN</sequence>
<organism evidence="2 3">
    <name type="scientific">Lysinibacillus sphaericus</name>
    <name type="common">Bacillus sphaericus</name>
    <dbReference type="NCBI Taxonomy" id="1421"/>
    <lineage>
        <taxon>Bacteria</taxon>
        <taxon>Bacillati</taxon>
        <taxon>Bacillota</taxon>
        <taxon>Bacilli</taxon>
        <taxon>Bacillales</taxon>
        <taxon>Bacillaceae</taxon>
        <taxon>Lysinibacillus</taxon>
    </lineage>
</organism>
<protein>
    <submittedName>
        <fullName evidence="2">RNA-directed DNA polymerase</fullName>
    </submittedName>
</protein>
<gene>
    <name evidence="2" type="ORF">C7Y47_13995</name>
</gene>
<dbReference type="Proteomes" id="UP000317944">
    <property type="component" value="Unassembled WGS sequence"/>
</dbReference>
<keyword evidence="2" id="KW-0808">Transferase</keyword>